<dbReference type="NCBIfam" id="TIGR00585">
    <property type="entry name" value="mutl"/>
    <property type="match status" value="1"/>
</dbReference>
<dbReference type="FunFam" id="3.30.565.10:FF:000003">
    <property type="entry name" value="DNA mismatch repair endonuclease MutL"/>
    <property type="match status" value="1"/>
</dbReference>
<dbReference type="EMBL" id="FNFO01000003">
    <property type="protein sequence ID" value="SDK68298.1"/>
    <property type="molecule type" value="Genomic_DNA"/>
</dbReference>
<reference evidence="9 10" key="1">
    <citation type="submission" date="2016-10" db="EMBL/GenBank/DDBJ databases">
        <authorList>
            <person name="de Groot N.N."/>
        </authorList>
    </citation>
    <scope>NUCLEOTIDE SEQUENCE [LARGE SCALE GENOMIC DNA]</scope>
    <source>
        <strain evidence="9 10">DSM 25186</strain>
    </source>
</reference>
<dbReference type="InterPro" id="IPR038973">
    <property type="entry name" value="MutL/Mlh/Pms-like"/>
</dbReference>
<accession>A0A1G9DWS2</accession>
<dbReference type="GO" id="GO:0032300">
    <property type="term" value="C:mismatch repair complex"/>
    <property type="evidence" value="ECO:0007669"/>
    <property type="project" value="InterPro"/>
</dbReference>
<feature type="domain" description="DNA mismatch repair protein S5" evidence="8">
    <location>
        <begin position="209"/>
        <end position="327"/>
    </location>
</feature>
<dbReference type="SUPFAM" id="SSF55874">
    <property type="entry name" value="ATPase domain of HSP90 chaperone/DNA topoisomerase II/histidine kinase"/>
    <property type="match status" value="1"/>
</dbReference>
<sequence>MSDLIHLLPDSLANQIAAGEVVQRPASVVKELLENAIDAGARHIQLIVKDAGRTLIRVVDDGIGMSETDARMCVERHATSKIRSTDDLFSIRTLGFRGEAMASIAAVAQVELLTRRPSDELGTRLRVEGSAVKAQEPEACPAGTSVAVKNLFYNVPARRKFLKSNSVEMRHILDEFIRVALARPELGFSLHQNDLEVYNLFPGKLSQRIVALFGGNYREQLAPCQEETPLVKISGYIGKPEQARRTRGEQFFFVNQRYVRHPYLHHAVMEAYEELLPDDTYPFYVLFLDMDPTHVDINVHPTKTEIKFDDERTLYAILQATVRRALGAYNITPSLDFDQDVNFGAFFKAATPTSFSSSPRESSREPSDSRNDWRPSPREASNLKHWEKLYESREDPDDAPEQLVTPTAIKATSAANQPVKHTGDYHAGVDQKTFQLHHSYIVAQVKSGLMLIDQQAAHERILYERYLSSLRKKEVVTQQLLFPQTVSLPAGDVALLSEMKEELAALGFDFDMLGRDSVVVRGVPADVPASQQQHLLEEFLEQFKQQTAGLKLSRHEQLARALARRAARKRGTPLSELEMRTLIDQLFACEVPGYAPDGSLTLTLFNLDKLIELFRPS</sequence>
<dbReference type="Pfam" id="PF13589">
    <property type="entry name" value="HATPase_c_3"/>
    <property type="match status" value="1"/>
</dbReference>
<evidence type="ECO:0000256" key="4">
    <source>
        <dbReference type="ARBA" id="ARBA00023204"/>
    </source>
</evidence>
<dbReference type="InterPro" id="IPR037198">
    <property type="entry name" value="MutL_C_sf"/>
</dbReference>
<dbReference type="Gene3D" id="3.30.230.10">
    <property type="match status" value="1"/>
</dbReference>
<dbReference type="InterPro" id="IPR014721">
    <property type="entry name" value="Ribsml_uS5_D2-typ_fold_subgr"/>
</dbReference>
<dbReference type="InterPro" id="IPR020568">
    <property type="entry name" value="Ribosomal_Su5_D2-typ_SF"/>
</dbReference>
<dbReference type="AlphaFoldDB" id="A0A1G9DWS2"/>
<dbReference type="RefSeq" id="WP_089681295.1">
    <property type="nucleotide sequence ID" value="NZ_FNFO01000003.1"/>
</dbReference>
<dbReference type="CDD" id="cd00782">
    <property type="entry name" value="MutL_Trans"/>
    <property type="match status" value="1"/>
</dbReference>
<dbReference type="Gene3D" id="3.30.1370.100">
    <property type="entry name" value="MutL, C-terminal domain, regulatory subdomain"/>
    <property type="match status" value="1"/>
</dbReference>
<dbReference type="InterPro" id="IPR013507">
    <property type="entry name" value="DNA_mismatch_S5_2-like"/>
</dbReference>
<dbReference type="InterPro" id="IPR042121">
    <property type="entry name" value="MutL_C_regsub"/>
</dbReference>
<dbReference type="GO" id="GO:0140664">
    <property type="term" value="F:ATP-dependent DNA damage sensor activity"/>
    <property type="evidence" value="ECO:0007669"/>
    <property type="project" value="InterPro"/>
</dbReference>
<comment type="function">
    <text evidence="5">This protein is involved in the repair of mismatches in DNA. It is required for dam-dependent methyl-directed DNA mismatch repair. May act as a 'molecular matchmaker', a protein that promotes the formation of a stable complex between two or more DNA-binding proteins in an ATP-dependent manner without itself being part of a final effector complex.</text>
</comment>
<keyword evidence="10" id="KW-1185">Reference proteome</keyword>
<evidence type="ECO:0000259" key="8">
    <source>
        <dbReference type="SMART" id="SM01340"/>
    </source>
</evidence>
<dbReference type="PANTHER" id="PTHR10073">
    <property type="entry name" value="DNA MISMATCH REPAIR PROTEIN MLH, PMS, MUTL"/>
    <property type="match status" value="1"/>
</dbReference>
<dbReference type="InterPro" id="IPR002099">
    <property type="entry name" value="MutL/Mlh/PMS"/>
</dbReference>
<evidence type="ECO:0000313" key="9">
    <source>
        <dbReference type="EMBL" id="SDK68298.1"/>
    </source>
</evidence>
<dbReference type="HAMAP" id="MF_00149">
    <property type="entry name" value="DNA_mis_repair"/>
    <property type="match status" value="1"/>
</dbReference>
<keyword evidence="3 5" id="KW-0227">DNA damage</keyword>
<feature type="compositionally biased region" description="Basic and acidic residues" evidence="6">
    <location>
        <begin position="361"/>
        <end position="378"/>
    </location>
</feature>
<dbReference type="Proteomes" id="UP000198510">
    <property type="component" value="Unassembled WGS sequence"/>
</dbReference>
<comment type="similarity">
    <text evidence="1 5">Belongs to the DNA mismatch repair MutL/HexB family.</text>
</comment>
<feature type="region of interest" description="Disordered" evidence="6">
    <location>
        <begin position="352"/>
        <end position="378"/>
    </location>
</feature>
<keyword evidence="4 5" id="KW-0234">DNA repair</keyword>
<dbReference type="STRING" id="1075417.SAMN05421823_103275"/>
<evidence type="ECO:0000256" key="3">
    <source>
        <dbReference type="ARBA" id="ARBA00022763"/>
    </source>
</evidence>
<dbReference type="Gene3D" id="3.30.1540.20">
    <property type="entry name" value="MutL, C-terminal domain, dimerisation subdomain"/>
    <property type="match status" value="1"/>
</dbReference>
<dbReference type="InterPro" id="IPR014790">
    <property type="entry name" value="MutL_C"/>
</dbReference>
<dbReference type="GO" id="GO:0030983">
    <property type="term" value="F:mismatched DNA binding"/>
    <property type="evidence" value="ECO:0007669"/>
    <property type="project" value="InterPro"/>
</dbReference>
<dbReference type="SMART" id="SM00853">
    <property type="entry name" value="MutL_C"/>
    <property type="match status" value="1"/>
</dbReference>
<dbReference type="CDD" id="cd16926">
    <property type="entry name" value="HATPase_MutL-MLH-PMS-like"/>
    <property type="match status" value="1"/>
</dbReference>
<dbReference type="OrthoDB" id="9763467at2"/>
<protein>
    <recommendedName>
        <fullName evidence="2 5">DNA mismatch repair protein MutL</fullName>
    </recommendedName>
</protein>
<dbReference type="GO" id="GO:0016887">
    <property type="term" value="F:ATP hydrolysis activity"/>
    <property type="evidence" value="ECO:0007669"/>
    <property type="project" value="InterPro"/>
</dbReference>
<dbReference type="PANTHER" id="PTHR10073:SF12">
    <property type="entry name" value="DNA MISMATCH REPAIR PROTEIN MLH1"/>
    <property type="match status" value="1"/>
</dbReference>
<evidence type="ECO:0000259" key="7">
    <source>
        <dbReference type="SMART" id="SM00853"/>
    </source>
</evidence>
<evidence type="ECO:0000256" key="2">
    <source>
        <dbReference type="ARBA" id="ARBA00021975"/>
    </source>
</evidence>
<dbReference type="Gene3D" id="3.30.565.10">
    <property type="entry name" value="Histidine kinase-like ATPase, C-terminal domain"/>
    <property type="match status" value="1"/>
</dbReference>
<dbReference type="GO" id="GO:0005524">
    <property type="term" value="F:ATP binding"/>
    <property type="evidence" value="ECO:0007669"/>
    <property type="project" value="InterPro"/>
</dbReference>
<evidence type="ECO:0000256" key="5">
    <source>
        <dbReference type="HAMAP-Rule" id="MF_00149"/>
    </source>
</evidence>
<evidence type="ECO:0000313" key="10">
    <source>
        <dbReference type="Proteomes" id="UP000198510"/>
    </source>
</evidence>
<dbReference type="Pfam" id="PF08676">
    <property type="entry name" value="MutL_C"/>
    <property type="match status" value="1"/>
</dbReference>
<dbReference type="InterPro" id="IPR020667">
    <property type="entry name" value="DNA_mismatch_repair_MutL"/>
</dbReference>
<dbReference type="GO" id="GO:0006298">
    <property type="term" value="P:mismatch repair"/>
    <property type="evidence" value="ECO:0007669"/>
    <property type="project" value="UniProtKB-UniRule"/>
</dbReference>
<dbReference type="SUPFAM" id="SSF54211">
    <property type="entry name" value="Ribosomal protein S5 domain 2-like"/>
    <property type="match status" value="1"/>
</dbReference>
<feature type="domain" description="MutL C-terminal dimerisation" evidence="7">
    <location>
        <begin position="432"/>
        <end position="574"/>
    </location>
</feature>
<evidence type="ECO:0000256" key="1">
    <source>
        <dbReference type="ARBA" id="ARBA00006082"/>
    </source>
</evidence>
<proteinExistence type="inferred from homology"/>
<name>A0A1G9DWS2_9BACT</name>
<dbReference type="SUPFAM" id="SSF118116">
    <property type="entry name" value="DNA mismatch repair protein MutL"/>
    <property type="match status" value="1"/>
</dbReference>
<organism evidence="9 10">
    <name type="scientific">Catalinimonas alkaloidigena</name>
    <dbReference type="NCBI Taxonomy" id="1075417"/>
    <lineage>
        <taxon>Bacteria</taxon>
        <taxon>Pseudomonadati</taxon>
        <taxon>Bacteroidota</taxon>
        <taxon>Cytophagia</taxon>
        <taxon>Cytophagales</taxon>
        <taxon>Catalimonadaceae</taxon>
        <taxon>Catalinimonas</taxon>
    </lineage>
</organism>
<dbReference type="SMART" id="SM01340">
    <property type="entry name" value="DNA_mis_repair"/>
    <property type="match status" value="1"/>
</dbReference>
<dbReference type="Pfam" id="PF01119">
    <property type="entry name" value="DNA_mis_repair"/>
    <property type="match status" value="1"/>
</dbReference>
<dbReference type="InterPro" id="IPR036890">
    <property type="entry name" value="HATPase_C_sf"/>
</dbReference>
<gene>
    <name evidence="5" type="primary">mutL</name>
    <name evidence="9" type="ORF">SAMN05421823_103275</name>
</gene>
<dbReference type="InterPro" id="IPR042120">
    <property type="entry name" value="MutL_C_dimsub"/>
</dbReference>
<evidence type="ECO:0000256" key="6">
    <source>
        <dbReference type="SAM" id="MobiDB-lite"/>
    </source>
</evidence>